<dbReference type="EMBL" id="AGAZ01000013">
    <property type="protein sequence ID" value="EGZ50953.1"/>
    <property type="molecule type" value="Genomic_DNA"/>
</dbReference>
<dbReference type="STRING" id="1030841.HMPREF9370_0362"/>
<protein>
    <submittedName>
        <fullName evidence="1">Uncharacterized protein</fullName>
    </submittedName>
</protein>
<proteinExistence type="predicted"/>
<organism evidence="1 2">
    <name type="scientific">Neisseria wadsworthii 9715</name>
    <dbReference type="NCBI Taxonomy" id="1030841"/>
    <lineage>
        <taxon>Bacteria</taxon>
        <taxon>Pseudomonadati</taxon>
        <taxon>Pseudomonadota</taxon>
        <taxon>Betaproteobacteria</taxon>
        <taxon>Neisseriales</taxon>
        <taxon>Neisseriaceae</taxon>
        <taxon>Neisseria</taxon>
    </lineage>
</organism>
<dbReference type="HOGENOM" id="CLU_156639_0_0_4"/>
<dbReference type="AlphaFoldDB" id="G4CMQ3"/>
<gene>
    <name evidence="1" type="ORF">HMPREF9370_0362</name>
</gene>
<sequence>MCGLCGMFGEEAHWATRLESSGQSSDSVRRRQLRARRIAIINRLLESHHIKVSDWQGVQYQLCGATGKTALAENLSQIWPAVESISDRPFDPLS</sequence>
<evidence type="ECO:0000313" key="2">
    <source>
        <dbReference type="Proteomes" id="UP000005336"/>
    </source>
</evidence>
<reference evidence="1 2" key="1">
    <citation type="submission" date="2011-06" db="EMBL/GenBank/DDBJ databases">
        <authorList>
            <person name="Muzny D."/>
            <person name="Qin X."/>
            <person name="Deng J."/>
            <person name="Jiang H."/>
            <person name="Liu Y."/>
            <person name="Qu J."/>
            <person name="Song X.-Z."/>
            <person name="Zhang L."/>
            <person name="Thornton R."/>
            <person name="Coyle M."/>
            <person name="Francisco L."/>
            <person name="Jackson L."/>
            <person name="Javaid M."/>
            <person name="Korchina V."/>
            <person name="Kovar C."/>
            <person name="Mata R."/>
            <person name="Mathew T."/>
            <person name="Ngo R."/>
            <person name="Nguyen L."/>
            <person name="Nguyen N."/>
            <person name="Okwuonu G."/>
            <person name="Ongeri F."/>
            <person name="Pham C."/>
            <person name="Simmons D."/>
            <person name="Wilczek-Boney K."/>
            <person name="Hale W."/>
            <person name="Jakkamsetti A."/>
            <person name="Pham P."/>
            <person name="Ruth R."/>
            <person name="San Lucas F."/>
            <person name="Warren J."/>
            <person name="Zhang J."/>
            <person name="Zhao Z."/>
            <person name="Zhou C."/>
            <person name="Zhu D."/>
            <person name="Lee S."/>
            <person name="Bess C."/>
            <person name="Blankenburg K."/>
            <person name="Forbes L."/>
            <person name="Fu Q."/>
            <person name="Gubbala S."/>
            <person name="Hirani K."/>
            <person name="Jayaseelan J.C."/>
            <person name="Lara F."/>
            <person name="Munidasa M."/>
            <person name="Palculict T."/>
            <person name="Patil S."/>
            <person name="Pu L.-L."/>
            <person name="Saada N."/>
            <person name="Tang L."/>
            <person name="Weissenberger G."/>
            <person name="Zhu Y."/>
            <person name="Hemphill L."/>
            <person name="Shang Y."/>
            <person name="Youmans B."/>
            <person name="Ayvaz T."/>
            <person name="Ross M."/>
            <person name="Santibanez J."/>
            <person name="Aqrawi P."/>
            <person name="Gross S."/>
            <person name="Joshi V."/>
            <person name="Fowler G."/>
            <person name="Nazareth L."/>
            <person name="Reid J."/>
            <person name="Worley K."/>
            <person name="Petrosino J."/>
            <person name="Highlander S."/>
            <person name="Gibbs R."/>
        </authorList>
    </citation>
    <scope>NUCLEOTIDE SEQUENCE [LARGE SCALE GENOMIC DNA]</scope>
    <source>
        <strain evidence="1 2">9715</strain>
    </source>
</reference>
<comment type="caution">
    <text evidence="1">The sequence shown here is derived from an EMBL/GenBank/DDBJ whole genome shotgun (WGS) entry which is preliminary data.</text>
</comment>
<evidence type="ECO:0000313" key="1">
    <source>
        <dbReference type="EMBL" id="EGZ50953.1"/>
    </source>
</evidence>
<dbReference type="Proteomes" id="UP000005336">
    <property type="component" value="Unassembled WGS sequence"/>
</dbReference>
<accession>G4CMQ3</accession>
<keyword evidence="2" id="KW-1185">Reference proteome</keyword>
<dbReference type="PATRIC" id="fig|1030841.3.peg.367"/>
<dbReference type="RefSeq" id="WP_009115508.1">
    <property type="nucleotide sequence ID" value="NZ_JH165159.1"/>
</dbReference>
<name>G4CMQ3_9NEIS</name>
<dbReference type="OrthoDB" id="8606687at2"/>